<organism evidence="4 5">
    <name type="scientific">Neobacillus bataviensis</name>
    <dbReference type="NCBI Taxonomy" id="220685"/>
    <lineage>
        <taxon>Bacteria</taxon>
        <taxon>Bacillati</taxon>
        <taxon>Bacillota</taxon>
        <taxon>Bacilli</taxon>
        <taxon>Bacillales</taxon>
        <taxon>Bacillaceae</taxon>
        <taxon>Neobacillus</taxon>
    </lineage>
</organism>
<sequence length="411" mass="48876">MMEFGALIKYYRTQRGMTQTELAKGICSVPHLSKIENNSKEANEETIALLLERLSISLEEMEEKEEEIKHLIRDVNNKINFYLKEEIDEIYQKLKNREHLTPFSKHIYIWELTKYRYLLFKRKIGEAESQRDLLFKQKKKFSQHESYLFRYYNAIFLILKGQFKNADDILDTLYIENDHDTTSGEFLYHRALVKSSLEQSGHAIHFGKMALQIFMNQHNFLRILHTLMLLGISYTHSKIYEEAEGCFQHLIRNAELLKEEKMLPQIYHNMGFLQNKMNNDREALVYYEKSLALQPNVNQHYLVTLYSIGEIYFSLQFTEKAKKCLQEVFSLAKELGNKKYRLLAEFYLFHMASPQKAFKYLETKVIPFFEETSEQNDYLTRFYKMLADYFNENGMVHKAVNYLNKITGGIT</sequence>
<feature type="repeat" description="TPR" evidence="1">
    <location>
        <begin position="264"/>
        <end position="297"/>
    </location>
</feature>
<dbReference type="InterPro" id="IPR010982">
    <property type="entry name" value="Lambda_DNA-bd_dom_sf"/>
</dbReference>
<proteinExistence type="predicted"/>
<keyword evidence="5" id="KW-1185">Reference proteome</keyword>
<gene>
    <name evidence="4" type="ORF">FB550_108207</name>
</gene>
<dbReference type="SMART" id="SM00028">
    <property type="entry name" value="TPR"/>
    <property type="match status" value="4"/>
</dbReference>
<protein>
    <submittedName>
        <fullName evidence="4">Tetratricopeptide repeat protein</fullName>
    </submittedName>
</protein>
<comment type="caution">
    <text evidence="4">The sequence shown here is derived from an EMBL/GenBank/DDBJ whole genome shotgun (WGS) entry which is preliminary data.</text>
</comment>
<dbReference type="AlphaFoldDB" id="A0A561D6J2"/>
<dbReference type="GO" id="GO:0003677">
    <property type="term" value="F:DNA binding"/>
    <property type="evidence" value="ECO:0007669"/>
    <property type="project" value="InterPro"/>
</dbReference>
<dbReference type="Gene3D" id="1.10.260.40">
    <property type="entry name" value="lambda repressor-like DNA-binding domains"/>
    <property type="match status" value="1"/>
</dbReference>
<dbReference type="Pfam" id="PF13181">
    <property type="entry name" value="TPR_8"/>
    <property type="match status" value="2"/>
</dbReference>
<keyword evidence="1" id="KW-0802">TPR repeat</keyword>
<dbReference type="PROSITE" id="PS50005">
    <property type="entry name" value="TPR"/>
    <property type="match status" value="1"/>
</dbReference>
<dbReference type="SUPFAM" id="SSF48452">
    <property type="entry name" value="TPR-like"/>
    <property type="match status" value="2"/>
</dbReference>
<evidence type="ECO:0000259" key="3">
    <source>
        <dbReference type="PROSITE" id="PS50943"/>
    </source>
</evidence>
<dbReference type="RefSeq" id="WP_186446512.1">
    <property type="nucleotide sequence ID" value="NZ_VIVN01000008.1"/>
</dbReference>
<dbReference type="EMBL" id="VIVN01000008">
    <property type="protein sequence ID" value="TWD98950.1"/>
    <property type="molecule type" value="Genomic_DNA"/>
</dbReference>
<reference evidence="4 5" key="1">
    <citation type="submission" date="2019-06" db="EMBL/GenBank/DDBJ databases">
        <title>Sorghum-associated microbial communities from plants grown in Nebraska, USA.</title>
        <authorList>
            <person name="Schachtman D."/>
        </authorList>
    </citation>
    <scope>NUCLEOTIDE SEQUENCE [LARGE SCALE GENOMIC DNA]</scope>
    <source>
        <strain evidence="4 5">2482</strain>
    </source>
</reference>
<evidence type="ECO:0000256" key="2">
    <source>
        <dbReference type="SAM" id="Coils"/>
    </source>
</evidence>
<accession>A0A561D6J2</accession>
<feature type="domain" description="HTH cro/C1-type" evidence="3">
    <location>
        <begin position="8"/>
        <end position="61"/>
    </location>
</feature>
<dbReference type="CDD" id="cd00093">
    <property type="entry name" value="HTH_XRE"/>
    <property type="match status" value="1"/>
</dbReference>
<dbReference type="Pfam" id="PF01381">
    <property type="entry name" value="HTH_3"/>
    <property type="match status" value="1"/>
</dbReference>
<dbReference type="Gene3D" id="1.25.40.10">
    <property type="entry name" value="Tetratricopeptide repeat domain"/>
    <property type="match status" value="1"/>
</dbReference>
<evidence type="ECO:0000256" key="1">
    <source>
        <dbReference type="PROSITE-ProRule" id="PRU00339"/>
    </source>
</evidence>
<dbReference type="PROSITE" id="PS50943">
    <property type="entry name" value="HTH_CROC1"/>
    <property type="match status" value="1"/>
</dbReference>
<name>A0A561D6J2_9BACI</name>
<evidence type="ECO:0000313" key="5">
    <source>
        <dbReference type="Proteomes" id="UP000319671"/>
    </source>
</evidence>
<dbReference type="SMART" id="SM00530">
    <property type="entry name" value="HTH_XRE"/>
    <property type="match status" value="1"/>
</dbReference>
<dbReference type="InterPro" id="IPR019734">
    <property type="entry name" value="TPR_rpt"/>
</dbReference>
<keyword evidence="2" id="KW-0175">Coiled coil</keyword>
<feature type="coiled-coil region" evidence="2">
    <location>
        <begin position="47"/>
        <end position="78"/>
    </location>
</feature>
<dbReference type="InterPro" id="IPR011990">
    <property type="entry name" value="TPR-like_helical_dom_sf"/>
</dbReference>
<dbReference type="Proteomes" id="UP000319671">
    <property type="component" value="Unassembled WGS sequence"/>
</dbReference>
<evidence type="ECO:0000313" key="4">
    <source>
        <dbReference type="EMBL" id="TWD98950.1"/>
    </source>
</evidence>
<dbReference type="InterPro" id="IPR001387">
    <property type="entry name" value="Cro/C1-type_HTH"/>
</dbReference>
<dbReference type="SUPFAM" id="SSF47413">
    <property type="entry name" value="lambda repressor-like DNA-binding domains"/>
    <property type="match status" value="1"/>
</dbReference>